<dbReference type="PANTHER" id="PTHR43711">
    <property type="entry name" value="TWO-COMPONENT HISTIDINE KINASE"/>
    <property type="match status" value="1"/>
</dbReference>
<evidence type="ECO:0000256" key="3">
    <source>
        <dbReference type="ARBA" id="ARBA00012438"/>
    </source>
</evidence>
<evidence type="ECO:0000259" key="11">
    <source>
        <dbReference type="PROSITE" id="PS50885"/>
    </source>
</evidence>
<keyword evidence="8 9" id="KW-0472">Membrane</keyword>
<dbReference type="SUPFAM" id="SSF47384">
    <property type="entry name" value="Homodimeric domain of signal transducing histidine kinase"/>
    <property type="match status" value="1"/>
</dbReference>
<feature type="transmembrane region" description="Helical" evidence="9">
    <location>
        <begin position="197"/>
        <end position="222"/>
    </location>
</feature>
<dbReference type="SMART" id="SM00388">
    <property type="entry name" value="HisKA"/>
    <property type="match status" value="1"/>
</dbReference>
<sequence length="518" mass="56098">MKRWWFNTSFLRTVCEAVLLIIVLRVVVFLAAGQSGSSTLLAGDLLIGPLCAGWAAVRMRVPNGTWLRQLTGESLAVVVLGVVLTSVMLMAALGGSYLDAPTIVSLSPFGWDALLTVAALLVLHSGAYVAARCGARVWVVWQKLRHTRYLWSLTNTILLAALLAVAPLALLLANVLLASATTQPAGLLSVLLGNIPVLLVLMALTVTGVLCVLPAAFIIAFFSARRFTRRLETLTHATSALRNKQYDTRIAVTGVDEVAQLQHTFNAMAVDLEHAIYDVQAERDAVQTLLDQRRQLIANVSHELRTPVATLRGYLDSTVDHWNGVPPTTLQQDLLVMQHETMRLHTLIDDLFTLARAEVHELEYRPQSTDVNVIVQRCVEAVAPQAWQHTKVDVVADLAPLQAHAQVDAARTEQIIFNLLHNAVRHTPPGGIVAASVQLNTNTVDIVVRDTGEGIAPEELPHVWERFYRAKNASGSGSGLGLALVKELAETMGGSIGADSVLGEGSRFIVRLPRAATG</sequence>
<evidence type="ECO:0000256" key="8">
    <source>
        <dbReference type="ARBA" id="ARBA00023136"/>
    </source>
</evidence>
<dbReference type="SUPFAM" id="SSF158472">
    <property type="entry name" value="HAMP domain-like"/>
    <property type="match status" value="1"/>
</dbReference>
<keyword evidence="5" id="KW-0808">Transferase</keyword>
<dbReference type="Pfam" id="PF02518">
    <property type="entry name" value="HATPase_c"/>
    <property type="match status" value="1"/>
</dbReference>
<feature type="transmembrane region" description="Helical" evidence="9">
    <location>
        <begin position="152"/>
        <end position="177"/>
    </location>
</feature>
<dbReference type="FunFam" id="1.10.287.130:FF:000001">
    <property type="entry name" value="Two-component sensor histidine kinase"/>
    <property type="match status" value="1"/>
</dbReference>
<dbReference type="InterPro" id="IPR004358">
    <property type="entry name" value="Sig_transdc_His_kin-like_C"/>
</dbReference>
<protein>
    <recommendedName>
        <fullName evidence="3">histidine kinase</fullName>
        <ecNumber evidence="3">2.7.13.3</ecNumber>
    </recommendedName>
</protein>
<feature type="domain" description="HAMP" evidence="11">
    <location>
        <begin position="225"/>
        <end position="277"/>
    </location>
</feature>
<gene>
    <name evidence="12" type="ORF">AVDCRST_MAG93-1491</name>
</gene>
<evidence type="ECO:0000256" key="1">
    <source>
        <dbReference type="ARBA" id="ARBA00000085"/>
    </source>
</evidence>
<dbReference type="PROSITE" id="PS50885">
    <property type="entry name" value="HAMP"/>
    <property type="match status" value="1"/>
</dbReference>
<dbReference type="InterPro" id="IPR050736">
    <property type="entry name" value="Sensor_HK_Regulatory"/>
</dbReference>
<dbReference type="SUPFAM" id="SSF55874">
    <property type="entry name" value="ATPase domain of HSP90 chaperone/DNA topoisomerase II/histidine kinase"/>
    <property type="match status" value="1"/>
</dbReference>
<dbReference type="FunFam" id="3.30.565.10:FF:000006">
    <property type="entry name" value="Sensor histidine kinase WalK"/>
    <property type="match status" value="1"/>
</dbReference>
<evidence type="ECO:0000313" key="12">
    <source>
        <dbReference type="EMBL" id="CAA9245076.1"/>
    </source>
</evidence>
<dbReference type="Gene3D" id="6.10.340.10">
    <property type="match status" value="1"/>
</dbReference>
<evidence type="ECO:0000256" key="4">
    <source>
        <dbReference type="ARBA" id="ARBA00022553"/>
    </source>
</evidence>
<proteinExistence type="predicted"/>
<dbReference type="InterPro" id="IPR036097">
    <property type="entry name" value="HisK_dim/P_sf"/>
</dbReference>
<feature type="transmembrane region" description="Helical" evidence="9">
    <location>
        <begin position="77"/>
        <end position="97"/>
    </location>
</feature>
<dbReference type="Gene3D" id="3.30.565.10">
    <property type="entry name" value="Histidine kinase-like ATPase, C-terminal domain"/>
    <property type="match status" value="1"/>
</dbReference>
<dbReference type="SMART" id="SM00387">
    <property type="entry name" value="HATPase_c"/>
    <property type="match status" value="1"/>
</dbReference>
<evidence type="ECO:0000256" key="2">
    <source>
        <dbReference type="ARBA" id="ARBA00004370"/>
    </source>
</evidence>
<dbReference type="InterPro" id="IPR036890">
    <property type="entry name" value="HATPase_C_sf"/>
</dbReference>
<comment type="subcellular location">
    <subcellularLocation>
        <location evidence="2">Membrane</location>
    </subcellularLocation>
</comment>
<dbReference type="InterPro" id="IPR003661">
    <property type="entry name" value="HisK_dim/P_dom"/>
</dbReference>
<dbReference type="GO" id="GO:0000155">
    <property type="term" value="F:phosphorelay sensor kinase activity"/>
    <property type="evidence" value="ECO:0007669"/>
    <property type="project" value="InterPro"/>
</dbReference>
<dbReference type="CDD" id="cd00082">
    <property type="entry name" value="HisKA"/>
    <property type="match status" value="1"/>
</dbReference>
<dbReference type="CDD" id="cd06225">
    <property type="entry name" value="HAMP"/>
    <property type="match status" value="1"/>
</dbReference>
<comment type="catalytic activity">
    <reaction evidence="1">
        <text>ATP + protein L-histidine = ADP + protein N-phospho-L-histidine.</text>
        <dbReference type="EC" id="2.7.13.3"/>
    </reaction>
</comment>
<keyword evidence="7" id="KW-0902">Two-component regulatory system</keyword>
<dbReference type="InterPro" id="IPR003660">
    <property type="entry name" value="HAMP_dom"/>
</dbReference>
<feature type="transmembrane region" description="Helical" evidence="9">
    <location>
        <begin position="38"/>
        <end position="57"/>
    </location>
</feature>
<feature type="domain" description="Histidine kinase" evidence="10">
    <location>
        <begin position="299"/>
        <end position="516"/>
    </location>
</feature>
<evidence type="ECO:0000259" key="10">
    <source>
        <dbReference type="PROSITE" id="PS50109"/>
    </source>
</evidence>
<evidence type="ECO:0000256" key="6">
    <source>
        <dbReference type="ARBA" id="ARBA00022777"/>
    </source>
</evidence>
<organism evidence="12">
    <name type="scientific">uncultured Chloroflexia bacterium</name>
    <dbReference type="NCBI Taxonomy" id="1672391"/>
    <lineage>
        <taxon>Bacteria</taxon>
        <taxon>Bacillati</taxon>
        <taxon>Chloroflexota</taxon>
        <taxon>Chloroflexia</taxon>
        <taxon>environmental samples</taxon>
    </lineage>
</organism>
<dbReference type="EMBL" id="CADCTR010000504">
    <property type="protein sequence ID" value="CAA9245076.1"/>
    <property type="molecule type" value="Genomic_DNA"/>
</dbReference>
<name>A0A6J4I9E1_9CHLR</name>
<keyword evidence="6 12" id="KW-0418">Kinase</keyword>
<dbReference type="GO" id="GO:0016020">
    <property type="term" value="C:membrane"/>
    <property type="evidence" value="ECO:0007669"/>
    <property type="project" value="UniProtKB-SubCell"/>
</dbReference>
<dbReference type="SMART" id="SM00304">
    <property type="entry name" value="HAMP"/>
    <property type="match status" value="1"/>
</dbReference>
<dbReference type="InterPro" id="IPR003594">
    <property type="entry name" value="HATPase_dom"/>
</dbReference>
<evidence type="ECO:0000256" key="5">
    <source>
        <dbReference type="ARBA" id="ARBA00022679"/>
    </source>
</evidence>
<dbReference type="AlphaFoldDB" id="A0A6J4I9E1"/>
<dbReference type="EC" id="2.7.13.3" evidence="3"/>
<keyword evidence="4" id="KW-0597">Phosphoprotein</keyword>
<evidence type="ECO:0000256" key="7">
    <source>
        <dbReference type="ARBA" id="ARBA00023012"/>
    </source>
</evidence>
<dbReference type="Gene3D" id="1.10.287.130">
    <property type="match status" value="1"/>
</dbReference>
<keyword evidence="9" id="KW-0812">Transmembrane</keyword>
<feature type="transmembrane region" description="Helical" evidence="9">
    <location>
        <begin position="9"/>
        <end position="32"/>
    </location>
</feature>
<dbReference type="Pfam" id="PF00512">
    <property type="entry name" value="HisKA"/>
    <property type="match status" value="1"/>
</dbReference>
<dbReference type="Pfam" id="PF00672">
    <property type="entry name" value="HAMP"/>
    <property type="match status" value="1"/>
</dbReference>
<dbReference type="PRINTS" id="PR00344">
    <property type="entry name" value="BCTRLSENSOR"/>
</dbReference>
<evidence type="ECO:0000256" key="9">
    <source>
        <dbReference type="SAM" id="Phobius"/>
    </source>
</evidence>
<keyword evidence="9" id="KW-1133">Transmembrane helix</keyword>
<dbReference type="PANTHER" id="PTHR43711:SF1">
    <property type="entry name" value="HISTIDINE KINASE 1"/>
    <property type="match status" value="1"/>
</dbReference>
<feature type="transmembrane region" description="Helical" evidence="9">
    <location>
        <begin position="109"/>
        <end position="131"/>
    </location>
</feature>
<reference evidence="12" key="1">
    <citation type="submission" date="2020-02" db="EMBL/GenBank/DDBJ databases">
        <authorList>
            <person name="Meier V. D."/>
        </authorList>
    </citation>
    <scope>NUCLEOTIDE SEQUENCE</scope>
    <source>
        <strain evidence="12">AVDCRST_MAG93</strain>
    </source>
</reference>
<dbReference type="InterPro" id="IPR005467">
    <property type="entry name" value="His_kinase_dom"/>
</dbReference>
<dbReference type="PROSITE" id="PS50109">
    <property type="entry name" value="HIS_KIN"/>
    <property type="match status" value="1"/>
</dbReference>
<accession>A0A6J4I9E1</accession>